<protein>
    <submittedName>
        <fullName evidence="2">Uncharacterized protein</fullName>
    </submittedName>
</protein>
<proteinExistence type="predicted"/>
<evidence type="ECO:0000313" key="3">
    <source>
        <dbReference type="Proteomes" id="UP000289738"/>
    </source>
</evidence>
<evidence type="ECO:0000313" key="2">
    <source>
        <dbReference type="EMBL" id="RYR33507.1"/>
    </source>
</evidence>
<feature type="region of interest" description="Disordered" evidence="1">
    <location>
        <begin position="1"/>
        <end position="40"/>
    </location>
</feature>
<dbReference type="Proteomes" id="UP000289738">
    <property type="component" value="Chromosome A10"/>
</dbReference>
<reference evidence="2 3" key="1">
    <citation type="submission" date="2019-01" db="EMBL/GenBank/DDBJ databases">
        <title>Sequencing of cultivated peanut Arachis hypogaea provides insights into genome evolution and oil improvement.</title>
        <authorList>
            <person name="Chen X."/>
        </authorList>
    </citation>
    <scope>NUCLEOTIDE SEQUENCE [LARGE SCALE GENOMIC DNA]</scope>
    <source>
        <strain evidence="3">cv. Fuhuasheng</strain>
        <tissue evidence="2">Leaves</tissue>
    </source>
</reference>
<accession>A0A445B4A2</accession>
<dbReference type="EMBL" id="SDMP01000010">
    <property type="protein sequence ID" value="RYR33507.1"/>
    <property type="molecule type" value="Genomic_DNA"/>
</dbReference>
<dbReference type="AlphaFoldDB" id="A0A445B4A2"/>
<evidence type="ECO:0000256" key="1">
    <source>
        <dbReference type="SAM" id="MobiDB-lite"/>
    </source>
</evidence>
<keyword evidence="3" id="KW-1185">Reference proteome</keyword>
<sequence>MKKGSMTSDGVLSSSRRSGGVGREEQFTEGLGPKGKDGKDGISLKCFCEEHATSSCRRRTETLTDYFSDVRFIRYMRQPHCKFLLWLDEHIARFGLSDARDRREKKFGDVEEHQWKQDMENTIVLEPTD</sequence>
<name>A0A445B4A2_ARAHY</name>
<comment type="caution">
    <text evidence="2">The sequence shown here is derived from an EMBL/GenBank/DDBJ whole genome shotgun (WGS) entry which is preliminary data.</text>
</comment>
<organism evidence="2 3">
    <name type="scientific">Arachis hypogaea</name>
    <name type="common">Peanut</name>
    <dbReference type="NCBI Taxonomy" id="3818"/>
    <lineage>
        <taxon>Eukaryota</taxon>
        <taxon>Viridiplantae</taxon>
        <taxon>Streptophyta</taxon>
        <taxon>Embryophyta</taxon>
        <taxon>Tracheophyta</taxon>
        <taxon>Spermatophyta</taxon>
        <taxon>Magnoliopsida</taxon>
        <taxon>eudicotyledons</taxon>
        <taxon>Gunneridae</taxon>
        <taxon>Pentapetalae</taxon>
        <taxon>rosids</taxon>
        <taxon>fabids</taxon>
        <taxon>Fabales</taxon>
        <taxon>Fabaceae</taxon>
        <taxon>Papilionoideae</taxon>
        <taxon>50 kb inversion clade</taxon>
        <taxon>dalbergioids sensu lato</taxon>
        <taxon>Dalbergieae</taxon>
        <taxon>Pterocarpus clade</taxon>
        <taxon>Arachis</taxon>
    </lineage>
</organism>
<gene>
    <name evidence="2" type="ORF">Ahy_A10g048119</name>
</gene>